<dbReference type="GO" id="GO:0008658">
    <property type="term" value="F:penicillin binding"/>
    <property type="evidence" value="ECO:0007669"/>
    <property type="project" value="InterPro"/>
</dbReference>
<keyword evidence="6" id="KW-0328">Glycosyltransferase</keyword>
<dbReference type="GO" id="GO:0009002">
    <property type="term" value="F:serine-type D-Ala-D-Ala carboxypeptidase activity"/>
    <property type="evidence" value="ECO:0007669"/>
    <property type="project" value="UniProtKB-EC"/>
</dbReference>
<dbReference type="RefSeq" id="WP_106588791.1">
    <property type="nucleotide sequence ID" value="NZ_PYAV01000007.1"/>
</dbReference>
<dbReference type="Gene3D" id="1.10.3810.10">
    <property type="entry name" value="Biosynthetic peptidoglycan transglycosylase-like"/>
    <property type="match status" value="1"/>
</dbReference>
<evidence type="ECO:0000256" key="6">
    <source>
        <dbReference type="ARBA" id="ARBA00022676"/>
    </source>
</evidence>
<dbReference type="AlphaFoldDB" id="A0A2P8HG23"/>
<comment type="similarity">
    <text evidence="1">In the C-terminal section; belongs to the transpeptidase family.</text>
</comment>
<evidence type="ECO:0000313" key="21">
    <source>
        <dbReference type="Proteomes" id="UP000242310"/>
    </source>
</evidence>
<evidence type="ECO:0000256" key="10">
    <source>
        <dbReference type="ARBA" id="ARBA00022960"/>
    </source>
</evidence>
<dbReference type="GO" id="GO:0030288">
    <property type="term" value="C:outer membrane-bounded periplasmic space"/>
    <property type="evidence" value="ECO:0007669"/>
    <property type="project" value="TreeGrafter"/>
</dbReference>
<reference evidence="20 21" key="1">
    <citation type="submission" date="2018-03" db="EMBL/GenBank/DDBJ databases">
        <title>Genomic Encyclopedia of Type Strains, Phase III (KMG-III): the genomes of soil and plant-associated and newly described type strains.</title>
        <authorList>
            <person name="Whitman W."/>
        </authorList>
    </citation>
    <scope>NUCLEOTIDE SEQUENCE [LARGE SCALE GENOMIC DNA]</scope>
    <source>
        <strain evidence="20 21">CGMCC 1.07653</strain>
    </source>
</reference>
<keyword evidence="3" id="KW-1003">Cell membrane</keyword>
<evidence type="ECO:0000256" key="8">
    <source>
        <dbReference type="ARBA" id="ARBA00022692"/>
    </source>
</evidence>
<keyword evidence="11" id="KW-0573">Peptidoglycan synthesis</keyword>
<dbReference type="GO" id="GO:0009252">
    <property type="term" value="P:peptidoglycan biosynthetic process"/>
    <property type="evidence" value="ECO:0007669"/>
    <property type="project" value="UniProtKB-KW"/>
</dbReference>
<dbReference type="InterPro" id="IPR001264">
    <property type="entry name" value="Glyco_trans_51"/>
</dbReference>
<dbReference type="InterPro" id="IPR001460">
    <property type="entry name" value="PCN-bd_Tpept"/>
</dbReference>
<keyword evidence="4" id="KW-0121">Carboxypeptidase</keyword>
<dbReference type="Pfam" id="PF00905">
    <property type="entry name" value="Transpeptidase"/>
    <property type="match status" value="1"/>
</dbReference>
<feature type="domain" description="Penicillin-binding protein transpeptidase" evidence="18">
    <location>
        <begin position="318"/>
        <end position="593"/>
    </location>
</feature>
<keyword evidence="12" id="KW-1133">Transmembrane helix</keyword>
<keyword evidence="15" id="KW-0961">Cell wall biogenesis/degradation</keyword>
<dbReference type="SUPFAM" id="SSF56601">
    <property type="entry name" value="beta-lactamase/transpeptidase-like"/>
    <property type="match status" value="1"/>
</dbReference>
<keyword evidence="7" id="KW-0808">Transferase</keyword>
<dbReference type="GO" id="GO:0006508">
    <property type="term" value="P:proteolysis"/>
    <property type="evidence" value="ECO:0007669"/>
    <property type="project" value="UniProtKB-KW"/>
</dbReference>
<accession>A0A2P8HG23</accession>
<keyword evidence="21" id="KW-1185">Reference proteome</keyword>
<evidence type="ECO:0000256" key="2">
    <source>
        <dbReference type="ARBA" id="ARBA00007739"/>
    </source>
</evidence>
<dbReference type="GO" id="GO:0008360">
    <property type="term" value="P:regulation of cell shape"/>
    <property type="evidence" value="ECO:0007669"/>
    <property type="project" value="UniProtKB-KW"/>
</dbReference>
<keyword evidence="13" id="KW-0472">Membrane</keyword>
<dbReference type="SUPFAM" id="SSF53955">
    <property type="entry name" value="Lysozyme-like"/>
    <property type="match status" value="1"/>
</dbReference>
<dbReference type="PANTHER" id="PTHR32282:SF32">
    <property type="entry name" value="PENICILLIN-BINDING PROTEIN 2A"/>
    <property type="match status" value="1"/>
</dbReference>
<evidence type="ECO:0000256" key="15">
    <source>
        <dbReference type="ARBA" id="ARBA00023316"/>
    </source>
</evidence>
<dbReference type="EMBL" id="PYAV01000007">
    <property type="protein sequence ID" value="PSL45144.1"/>
    <property type="molecule type" value="Genomic_DNA"/>
</dbReference>
<dbReference type="InterPro" id="IPR023346">
    <property type="entry name" value="Lysozyme-like_dom_sf"/>
</dbReference>
<evidence type="ECO:0000256" key="3">
    <source>
        <dbReference type="ARBA" id="ARBA00022475"/>
    </source>
</evidence>
<evidence type="ECO:0000259" key="19">
    <source>
        <dbReference type="Pfam" id="PF00912"/>
    </source>
</evidence>
<keyword evidence="10" id="KW-0133">Cell shape</keyword>
<gene>
    <name evidence="20" type="ORF">B0H94_107149</name>
</gene>
<dbReference type="InterPro" id="IPR036950">
    <property type="entry name" value="PBP_transglycosylase"/>
</dbReference>
<dbReference type="InterPro" id="IPR050396">
    <property type="entry name" value="Glycosyltr_51/Transpeptidase"/>
</dbReference>
<sequence length="715" mass="78918">MNKTLFYSLLALLTALVVAIGTYATVLVAGSLLFDEEQLEMNEVTEVVDPSGETVAEIAEEERKPVEISEVPPHVQDAFIAVEDVRFYEHQGIDLRAIGRALYRDILAGELAEGGSTITQQLAKNAFLSHDQTFLRKTKEVLIAMHMERNYSKAELLEMYMNQIYFGHGAHGVQVASERYFQKDVSALNEAEAALLAALPKGPNLYSPARDPERAEQRRNLALGLMLQHEFIDEDTFEAAEREPVPESVETNSTNAALLPYLDMVYEEAEDRYGLTRTELRTGGYQVQVPMNTELQISSYEKFQNDSYFPGNAETIQGAFVLMDHSTGGVQAVQGGRNYESQGLNRAQVHRQPGSILKPLAVYAPALETGMYHPYSQLKDERLEYDDYAPRNHDDVYEGEVTMREAVAVSKNTSAIWLLNEMGLGLSHEFMDSLGMPIEEAGLEAALGALSEGFTPVEMAEAYSVFSNHGTLQKTRFIDQIEADGDQIAELESVGDHDTEQVLSTQSAWYMTEMMQDVVQEGTGSAGQSNHALAGKTGTTSFGEAEGVAMDAWFAGYTPEYTGVLWMGFDRTSEEEHLEGGSSYAAELFKEILNDEQPSSDAAAFQPPEGATALEPPIDMGTVNDLQATFSFQGEGLFNVDLTWDEAGDERMNYELYEVSGGQSEKIATIEGASEYRVNGVNLFSLKEYMVVPVNPQTEEEGPPSNVARVELGLF</sequence>
<dbReference type="GO" id="GO:0071555">
    <property type="term" value="P:cell wall organization"/>
    <property type="evidence" value="ECO:0007669"/>
    <property type="project" value="UniProtKB-KW"/>
</dbReference>
<dbReference type="Pfam" id="PF00912">
    <property type="entry name" value="Transgly"/>
    <property type="match status" value="1"/>
</dbReference>
<dbReference type="PANTHER" id="PTHR32282">
    <property type="entry name" value="BINDING PROTEIN TRANSPEPTIDASE, PUTATIVE-RELATED"/>
    <property type="match status" value="1"/>
</dbReference>
<keyword evidence="8" id="KW-0812">Transmembrane</keyword>
<name>A0A2P8HG23_9BACI</name>
<dbReference type="Gene3D" id="3.40.710.10">
    <property type="entry name" value="DD-peptidase/beta-lactamase superfamily"/>
    <property type="match status" value="1"/>
</dbReference>
<feature type="domain" description="Glycosyl transferase family 51" evidence="19">
    <location>
        <begin position="52"/>
        <end position="226"/>
    </location>
</feature>
<comment type="catalytic activity">
    <reaction evidence="17">
        <text>[GlcNAc-(1-&gt;4)-Mur2Ac(oyl-L-Ala-gamma-D-Glu-L-Lys-D-Ala-D-Ala)](n)-di-trans,octa-cis-undecaprenyl diphosphate + beta-D-GlcNAc-(1-&gt;4)-Mur2Ac(oyl-L-Ala-gamma-D-Glu-L-Lys-D-Ala-D-Ala)-di-trans,octa-cis-undecaprenyl diphosphate = [GlcNAc-(1-&gt;4)-Mur2Ac(oyl-L-Ala-gamma-D-Glu-L-Lys-D-Ala-D-Ala)](n+1)-di-trans,octa-cis-undecaprenyl diphosphate + di-trans,octa-cis-undecaprenyl diphosphate + H(+)</text>
        <dbReference type="Rhea" id="RHEA:23708"/>
        <dbReference type="Rhea" id="RHEA-COMP:9602"/>
        <dbReference type="Rhea" id="RHEA-COMP:9603"/>
        <dbReference type="ChEBI" id="CHEBI:15378"/>
        <dbReference type="ChEBI" id="CHEBI:58405"/>
        <dbReference type="ChEBI" id="CHEBI:60033"/>
        <dbReference type="ChEBI" id="CHEBI:78435"/>
        <dbReference type="EC" id="2.4.99.28"/>
    </reaction>
</comment>
<evidence type="ECO:0000256" key="14">
    <source>
        <dbReference type="ARBA" id="ARBA00023268"/>
    </source>
</evidence>
<evidence type="ECO:0000256" key="5">
    <source>
        <dbReference type="ARBA" id="ARBA00022670"/>
    </source>
</evidence>
<dbReference type="GO" id="GO:0008955">
    <property type="term" value="F:peptidoglycan glycosyltransferase activity"/>
    <property type="evidence" value="ECO:0007669"/>
    <property type="project" value="UniProtKB-EC"/>
</dbReference>
<evidence type="ECO:0000256" key="16">
    <source>
        <dbReference type="ARBA" id="ARBA00034000"/>
    </source>
</evidence>
<evidence type="ECO:0000256" key="17">
    <source>
        <dbReference type="ARBA" id="ARBA00049902"/>
    </source>
</evidence>
<keyword evidence="9" id="KW-0378">Hydrolase</keyword>
<comment type="catalytic activity">
    <reaction evidence="16">
        <text>Preferential cleavage: (Ac)2-L-Lys-D-Ala-|-D-Ala. Also transpeptidation of peptidyl-alanyl moieties that are N-acyl substituents of D-alanine.</text>
        <dbReference type="EC" id="3.4.16.4"/>
    </reaction>
</comment>
<comment type="caution">
    <text evidence="20">The sequence shown here is derived from an EMBL/GenBank/DDBJ whole genome shotgun (WGS) entry which is preliminary data.</text>
</comment>
<dbReference type="FunFam" id="1.10.3810.10:FF:000001">
    <property type="entry name" value="Penicillin-binding protein 1A"/>
    <property type="match status" value="1"/>
</dbReference>
<comment type="similarity">
    <text evidence="2">In the N-terminal section; belongs to the glycosyltransferase 51 family.</text>
</comment>
<protein>
    <submittedName>
        <fullName evidence="20">Penicillin-binding protein 2A</fullName>
    </submittedName>
</protein>
<evidence type="ECO:0000259" key="18">
    <source>
        <dbReference type="Pfam" id="PF00905"/>
    </source>
</evidence>
<evidence type="ECO:0000313" key="20">
    <source>
        <dbReference type="EMBL" id="PSL45144.1"/>
    </source>
</evidence>
<evidence type="ECO:0000256" key="11">
    <source>
        <dbReference type="ARBA" id="ARBA00022984"/>
    </source>
</evidence>
<evidence type="ECO:0000256" key="1">
    <source>
        <dbReference type="ARBA" id="ARBA00007090"/>
    </source>
</evidence>
<evidence type="ECO:0000256" key="4">
    <source>
        <dbReference type="ARBA" id="ARBA00022645"/>
    </source>
</evidence>
<proteinExistence type="inferred from homology"/>
<dbReference type="NCBIfam" id="TIGR02074">
    <property type="entry name" value="PBP_1a_fam"/>
    <property type="match status" value="1"/>
</dbReference>
<dbReference type="Proteomes" id="UP000242310">
    <property type="component" value="Unassembled WGS sequence"/>
</dbReference>
<keyword evidence="5" id="KW-0645">Protease</keyword>
<dbReference type="InterPro" id="IPR012338">
    <property type="entry name" value="Beta-lactam/transpept-like"/>
</dbReference>
<evidence type="ECO:0000256" key="13">
    <source>
        <dbReference type="ARBA" id="ARBA00023136"/>
    </source>
</evidence>
<organism evidence="20 21">
    <name type="scientific">Salsuginibacillus halophilus</name>
    <dbReference type="NCBI Taxonomy" id="517424"/>
    <lineage>
        <taxon>Bacteria</taxon>
        <taxon>Bacillati</taxon>
        <taxon>Bacillota</taxon>
        <taxon>Bacilli</taxon>
        <taxon>Bacillales</taxon>
        <taxon>Bacillaceae</taxon>
        <taxon>Salsuginibacillus</taxon>
    </lineage>
</organism>
<dbReference type="OrthoDB" id="9766909at2"/>
<keyword evidence="14" id="KW-0511">Multifunctional enzyme</keyword>
<evidence type="ECO:0000256" key="9">
    <source>
        <dbReference type="ARBA" id="ARBA00022801"/>
    </source>
</evidence>
<evidence type="ECO:0000256" key="12">
    <source>
        <dbReference type="ARBA" id="ARBA00022989"/>
    </source>
</evidence>
<evidence type="ECO:0000256" key="7">
    <source>
        <dbReference type="ARBA" id="ARBA00022679"/>
    </source>
</evidence>